<dbReference type="RefSeq" id="XP_016642296.1">
    <property type="nucleotide sequence ID" value="XM_016787981.1"/>
</dbReference>
<dbReference type="Gene3D" id="1.25.40.20">
    <property type="entry name" value="Ankyrin repeat-containing domain"/>
    <property type="match status" value="1"/>
</dbReference>
<reference evidence="2 3" key="1">
    <citation type="journal article" date="2014" name="Genome Announc.">
        <title>Draft genome sequence of the pathogenic fungus Scedosporium apiospermum.</title>
        <authorList>
            <person name="Vandeputte P."/>
            <person name="Ghamrawi S."/>
            <person name="Rechenmann M."/>
            <person name="Iltis A."/>
            <person name="Giraud S."/>
            <person name="Fleury M."/>
            <person name="Thornton C."/>
            <person name="Delhaes L."/>
            <person name="Meyer W."/>
            <person name="Papon N."/>
            <person name="Bouchara J.P."/>
        </authorList>
    </citation>
    <scope>NUCLEOTIDE SEQUENCE [LARGE SCALE GENOMIC DNA]</scope>
    <source>
        <strain evidence="2 3">IHEM 14462</strain>
    </source>
</reference>
<dbReference type="AlphaFoldDB" id="A0A084G585"/>
<dbReference type="HOGENOM" id="CLU_005780_0_0_1"/>
<evidence type="ECO:0000313" key="3">
    <source>
        <dbReference type="Proteomes" id="UP000028545"/>
    </source>
</evidence>
<evidence type="ECO:0000256" key="1">
    <source>
        <dbReference type="SAM" id="Coils"/>
    </source>
</evidence>
<dbReference type="EMBL" id="JOWA01000099">
    <property type="protein sequence ID" value="KEZ42497.1"/>
    <property type="molecule type" value="Genomic_DNA"/>
</dbReference>
<name>A0A084G585_PSEDA</name>
<sequence length="933" mass="105355">MGQEVQQNGTVSGDAMKNENRCNGLNINLDIFSTSELLRVLQGVLGAAKVNEDDATQVHRWFFDPASLTPQAIEGFEADRARITLQDLCAKAEAKFQGEDDARHISLVTIGITFLRVIGRKGIQVQADELDLVWRIVRSALAVTPESKLRWAASRSAQGFLSVALCSLIKDGNIDELFRLHIWMPDGCRGNADFAVHSHQAFAQGWILAGEGKDTPYKVKPVTTIGEATHARYALGWTDSKDKGSTTYKTHQQSSTVVNTGDFMRAEKQNSTIQTRGISYTIPEASFHTSTVQPDVLHATFFFFDASRGFVMDAPVLGPKDAESFTQIRDPGGITPAELVSRVEAVRRWEVFMARGRYHMDRAEWEHALRELNSALHLCQSEKGFPNTQRYTSIVHGGLGNTYRRFGRYDQAESHLRKAMDGLGVSVERVEFSGELGVLYRHMNRVREARSAFSDQYETAKALGFDRPTCRAVGNLGMVYYQLFGETGDMGLLEKAIQCLNERIERARRLQDEEQSLDLGGGAKHRRRQGRTWEIIGLTRLSLCYSARNDNNAAIETASIAMDLTADSEDTTVVAVTRLFYGFALLKGGRRDEALQQFNPPYGCTPAMALCKEPSEEHRQYLRDLIDAGADLDLVDEHGYTALDYAVYSGDPKMEVLVLEGLRKVAGSTEEGIIQRQYESMLRKGYRELFQEELRPVLLDGGHNSIEKLRIRYAQELAKDKRKSDKFDQLKFLRYSEFVQFGKFPRSDDSMTETFTPGCEHSAGEYIVFVSYRWLKVANVTTSPDDQNNTQYNRVIAAVERLLQLHPDINPSRLSIWLDYACVDQEDPAKGVAALPMILAQCNAVVSLVDDEYYTRAWCSVEVMMVQTLKRSYYLHEWYEQTREDGDQELSKWTLRPGPMDMVITMADKRVTLEEDRAKTLFLERQARLLGTT</sequence>
<dbReference type="SUPFAM" id="SSF48452">
    <property type="entry name" value="TPR-like"/>
    <property type="match status" value="1"/>
</dbReference>
<protein>
    <submittedName>
        <fullName evidence="2">Uncharacterized protein</fullName>
    </submittedName>
</protein>
<dbReference type="Pfam" id="PF13374">
    <property type="entry name" value="TPR_10"/>
    <property type="match status" value="1"/>
</dbReference>
<accession>A0A084G585</accession>
<dbReference type="Gene3D" id="1.25.40.10">
    <property type="entry name" value="Tetratricopeptide repeat domain"/>
    <property type="match status" value="2"/>
</dbReference>
<dbReference type="InterPro" id="IPR036770">
    <property type="entry name" value="Ankyrin_rpt-contain_sf"/>
</dbReference>
<dbReference type="OMA" id="SYRWING"/>
<dbReference type="KEGG" id="sapo:SAPIO_CDS5709"/>
<gene>
    <name evidence="2" type="ORF">SAPIO_CDS5709</name>
</gene>
<dbReference type="VEuPathDB" id="FungiDB:SAPIO_CDS5709"/>
<feature type="coiled-coil region" evidence="1">
    <location>
        <begin position="490"/>
        <end position="517"/>
    </location>
</feature>
<keyword evidence="3" id="KW-1185">Reference proteome</keyword>
<proteinExistence type="predicted"/>
<keyword evidence="1" id="KW-0175">Coiled coil</keyword>
<dbReference type="GeneID" id="27724781"/>
<organism evidence="2 3">
    <name type="scientific">Pseudallescheria apiosperma</name>
    <name type="common">Scedosporium apiospermum</name>
    <dbReference type="NCBI Taxonomy" id="563466"/>
    <lineage>
        <taxon>Eukaryota</taxon>
        <taxon>Fungi</taxon>
        <taxon>Dikarya</taxon>
        <taxon>Ascomycota</taxon>
        <taxon>Pezizomycotina</taxon>
        <taxon>Sordariomycetes</taxon>
        <taxon>Hypocreomycetidae</taxon>
        <taxon>Microascales</taxon>
        <taxon>Microascaceae</taxon>
        <taxon>Scedosporium</taxon>
    </lineage>
</organism>
<dbReference type="Proteomes" id="UP000028545">
    <property type="component" value="Unassembled WGS sequence"/>
</dbReference>
<dbReference type="OrthoDB" id="423576at2759"/>
<comment type="caution">
    <text evidence="2">The sequence shown here is derived from an EMBL/GenBank/DDBJ whole genome shotgun (WGS) entry which is preliminary data.</text>
</comment>
<dbReference type="SUPFAM" id="SSF48403">
    <property type="entry name" value="Ankyrin repeat"/>
    <property type="match status" value="1"/>
</dbReference>
<evidence type="ECO:0000313" key="2">
    <source>
        <dbReference type="EMBL" id="KEZ42497.1"/>
    </source>
</evidence>
<dbReference type="InterPro" id="IPR011990">
    <property type="entry name" value="TPR-like_helical_dom_sf"/>
</dbReference>